<sequence>MLFLQKIIFMNSKSFLQSEPMESTEVHTTVNASPKKTFSWSSVFAGTVTVLAILLVLNLIGVSIGLFSFDPASENNPASGLGIGSSIWWIITNIIALFLGGFVAGRLSPSLAKDTAIIHGFITWALYALVSVWLITSTIGSIFSGLGNLVGGITKSATGIATNAIAGTDFSTDGKSFDLDFNKAKNELQALLRDTEKKELQSENLENKVENLANDAENKAENAAKNPEQADTEIDSFFDRLKNEGRDVIDVADKDALVNIVKNRTDMSEEEARNAVDQYEAKFEELKAAAKQEWEKIKANTAETAEQVTDTAGSLAIWAAIALIIGAIAAIFGGLYGSKMKTKTLCVRK</sequence>
<feature type="transmembrane region" description="Helical" evidence="2">
    <location>
        <begin position="87"/>
        <end position="104"/>
    </location>
</feature>
<proteinExistence type="predicted"/>
<dbReference type="EMBL" id="UNSC01000005">
    <property type="protein sequence ID" value="SZD73435.1"/>
    <property type="molecule type" value="Genomic_DNA"/>
</dbReference>
<keyword evidence="2" id="KW-0812">Transmembrane</keyword>
<feature type="transmembrane region" description="Helical" evidence="2">
    <location>
        <begin position="315"/>
        <end position="336"/>
    </location>
</feature>
<keyword evidence="2" id="KW-0472">Membrane</keyword>
<dbReference type="AlphaFoldDB" id="A0A383U0R4"/>
<keyword evidence="1" id="KW-0175">Coiled coil</keyword>
<keyword evidence="2" id="KW-1133">Transmembrane helix</keyword>
<reference evidence="3 4" key="1">
    <citation type="submission" date="2018-09" db="EMBL/GenBank/DDBJ databases">
        <authorList>
            <consortium name="Pathogen Informatics"/>
        </authorList>
    </citation>
    <scope>NUCLEOTIDE SEQUENCE [LARGE SCALE GENOMIC DNA]</scope>
    <source>
        <strain evidence="3 4">OH-22767</strain>
    </source>
</reference>
<organism evidence="3 4">
    <name type="scientific">Candidatus Ornithobacterium hominis</name>
    <dbReference type="NCBI Taxonomy" id="2497989"/>
    <lineage>
        <taxon>Bacteria</taxon>
        <taxon>Pseudomonadati</taxon>
        <taxon>Bacteroidota</taxon>
        <taxon>Flavobacteriia</taxon>
        <taxon>Flavobacteriales</taxon>
        <taxon>Weeksellaceae</taxon>
        <taxon>Ornithobacterium</taxon>
    </lineage>
</organism>
<feature type="coiled-coil region" evidence="1">
    <location>
        <begin position="181"/>
        <end position="226"/>
    </location>
</feature>
<evidence type="ECO:0000256" key="2">
    <source>
        <dbReference type="SAM" id="Phobius"/>
    </source>
</evidence>
<protein>
    <submittedName>
        <fullName evidence="3">Uncharacterized protein</fullName>
    </submittedName>
</protein>
<evidence type="ECO:0000313" key="4">
    <source>
        <dbReference type="Proteomes" id="UP000262142"/>
    </source>
</evidence>
<feature type="transmembrane region" description="Helical" evidence="2">
    <location>
        <begin position="43"/>
        <end position="67"/>
    </location>
</feature>
<evidence type="ECO:0000256" key="1">
    <source>
        <dbReference type="SAM" id="Coils"/>
    </source>
</evidence>
<accession>A0A383U0R4</accession>
<dbReference type="Proteomes" id="UP000262142">
    <property type="component" value="Unassembled WGS sequence"/>
</dbReference>
<evidence type="ECO:0000313" key="3">
    <source>
        <dbReference type="EMBL" id="SZD73435.1"/>
    </source>
</evidence>
<keyword evidence="4" id="KW-1185">Reference proteome</keyword>
<feature type="transmembrane region" description="Helical" evidence="2">
    <location>
        <begin position="116"/>
        <end position="135"/>
    </location>
</feature>
<gene>
    <name evidence="3" type="ORF">SAMEA104719789_01248</name>
</gene>
<name>A0A383U0R4_9FLAO</name>